<dbReference type="Proteomes" id="UP001189429">
    <property type="component" value="Unassembled WGS sequence"/>
</dbReference>
<sequence>MLREQDAAAREVAAKPHFDEGTEVQTAEEKGWVPVPARRSVSGPYYYFLDRGCTVTVCSLAGGDVPIDASSLHADFKTDNDTRMEQEEWAPIRGTPKLADQDPEKAHPTAVGSQDLGAYDILFFSGGHGTCVDFPSSDVGAIVAGAMEAGRVVAAVCHGPNALVQALASSGPAVKGRRVTCFSDAEEEAVGQTANVPFLLETRLRELGAHVEVGPPFADHSVRDGLLVTGQNPQSSVSCARLALEASQPAAGGKSVEAVERAVEQECAKVQECASLQEFSKVPELLPESPGKGGAAPAAGGAEQASPATLKECPPSYWAGLHALFPATVCQKPEQPLLPEKEKEKEGGASLAAGGAEEAPPATLKECPPCYWAGLHTLFPATVCRKPEQPLLPEKEKVPAPQKEKEKEKEVPEAPAAAAVQAAEPELADTAVTIAPIYRLVDAPAFRDTWKAEYEVRRPDCLQLAHCFSEDGQHALACETYADAAGALRQLAAATPLGPAAELVRLEAHGPAAELEQLRAQLGPLGCAFFATQRGFRAARPALPQDTVCHLSSSFSLKQPEEFKKLAFAAYQEAVAQAEPEGSVQYAVSFDEAAGVAALRQAYDCAEGLLARMKAMTQTFEAATAGPAELLRMELHGPPAEVEKLRPALEPMGCAFYALERGFRVEVRRREAGKQEEEPPPADAAEAARPAGAGGAARRGISLTEIDSEMANRLEPRGSDVGPEEAPVPVFPERFFSDDKLSHQVHQVIASTRTFATNLRAAGPAPGGSRGPELFRVEVPRPYPGVQYRKSKDLNERHNKFAANGEIVEGIVEDDGEWLRISSDVYVPMRVGSVQILQPLPEKAEAPQREVPSVTDSATGGPPQCWSCNMQ</sequence>
<dbReference type="Pfam" id="PF01965">
    <property type="entry name" value="DJ-1_PfpI"/>
    <property type="match status" value="1"/>
</dbReference>
<feature type="domain" description="DJ-1/PfpI" evidence="5">
    <location>
        <begin position="115"/>
        <end position="244"/>
    </location>
</feature>
<accession>A0ABN9Q7B2</accession>
<dbReference type="PANTHER" id="PTHR48094">
    <property type="entry name" value="PROTEIN/NUCLEIC ACID DEGLYCASE DJ-1-RELATED"/>
    <property type="match status" value="1"/>
</dbReference>
<evidence type="ECO:0000259" key="5">
    <source>
        <dbReference type="Pfam" id="PF01965"/>
    </source>
</evidence>
<evidence type="ECO:0000313" key="7">
    <source>
        <dbReference type="Proteomes" id="UP001189429"/>
    </source>
</evidence>
<reference evidence="6" key="1">
    <citation type="submission" date="2023-10" db="EMBL/GenBank/DDBJ databases">
        <authorList>
            <person name="Chen Y."/>
            <person name="Shah S."/>
            <person name="Dougan E. K."/>
            <person name="Thang M."/>
            <person name="Chan C."/>
        </authorList>
    </citation>
    <scope>NUCLEOTIDE SEQUENCE [LARGE SCALE GENOMIC DNA]</scope>
</reference>
<keyword evidence="7" id="KW-1185">Reference proteome</keyword>
<feature type="region of interest" description="Disordered" evidence="4">
    <location>
        <begin position="340"/>
        <end position="361"/>
    </location>
</feature>
<feature type="region of interest" description="Disordered" evidence="4">
    <location>
        <begin position="393"/>
        <end position="414"/>
    </location>
</feature>
<feature type="compositionally biased region" description="Basic and acidic residues" evidence="4">
    <location>
        <begin position="393"/>
        <end position="412"/>
    </location>
</feature>
<dbReference type="PANTHER" id="PTHR48094:SF11">
    <property type="entry name" value="GLUTATHIONE-INDEPENDENT GLYOXALASE HSP31-RELATED"/>
    <property type="match status" value="1"/>
</dbReference>
<dbReference type="InterPro" id="IPR002818">
    <property type="entry name" value="DJ-1/PfpI"/>
</dbReference>
<keyword evidence="2" id="KW-0456">Lyase</keyword>
<proteinExistence type="inferred from homology"/>
<evidence type="ECO:0000256" key="4">
    <source>
        <dbReference type="SAM" id="MobiDB-lite"/>
    </source>
</evidence>
<dbReference type="InterPro" id="IPR029062">
    <property type="entry name" value="Class_I_gatase-like"/>
</dbReference>
<feature type="compositionally biased region" description="Low complexity" evidence="4">
    <location>
        <begin position="348"/>
        <end position="361"/>
    </location>
</feature>
<organism evidence="6 7">
    <name type="scientific">Prorocentrum cordatum</name>
    <dbReference type="NCBI Taxonomy" id="2364126"/>
    <lineage>
        <taxon>Eukaryota</taxon>
        <taxon>Sar</taxon>
        <taxon>Alveolata</taxon>
        <taxon>Dinophyceae</taxon>
        <taxon>Prorocentrales</taxon>
        <taxon>Prorocentraceae</taxon>
        <taxon>Prorocentrum</taxon>
    </lineage>
</organism>
<protein>
    <recommendedName>
        <fullName evidence="5">DJ-1/PfpI domain-containing protein</fullName>
    </recommendedName>
</protein>
<dbReference type="Gene3D" id="3.40.50.880">
    <property type="match status" value="1"/>
</dbReference>
<dbReference type="SUPFAM" id="SSF52317">
    <property type="entry name" value="Class I glutamine amidotransferase-like"/>
    <property type="match status" value="1"/>
</dbReference>
<feature type="region of interest" description="Disordered" evidence="4">
    <location>
        <begin position="843"/>
        <end position="871"/>
    </location>
</feature>
<dbReference type="CDD" id="cd03141">
    <property type="entry name" value="GATase1_Hsp31_like"/>
    <property type="match status" value="1"/>
</dbReference>
<feature type="compositionally biased region" description="Basic and acidic residues" evidence="4">
    <location>
        <begin position="1"/>
        <end position="20"/>
    </location>
</feature>
<comment type="caution">
    <text evidence="6">The sequence shown here is derived from an EMBL/GenBank/DDBJ whole genome shotgun (WGS) entry which is preliminary data.</text>
</comment>
<gene>
    <name evidence="6" type="ORF">PCOR1329_LOCUS8706</name>
</gene>
<feature type="region of interest" description="Disordered" evidence="4">
    <location>
        <begin position="670"/>
        <end position="698"/>
    </location>
</feature>
<dbReference type="InterPro" id="IPR050325">
    <property type="entry name" value="Prot/Nucl_acid_deglycase"/>
</dbReference>
<feature type="region of interest" description="Disordered" evidence="4">
    <location>
        <begin position="1"/>
        <end position="26"/>
    </location>
</feature>
<feature type="region of interest" description="Disordered" evidence="4">
    <location>
        <begin position="82"/>
        <end position="111"/>
    </location>
</feature>
<keyword evidence="1" id="KW-0346">Stress response</keyword>
<evidence type="ECO:0000313" key="6">
    <source>
        <dbReference type="EMBL" id="CAK0800597.1"/>
    </source>
</evidence>
<dbReference type="EMBL" id="CAUYUJ010002397">
    <property type="protein sequence ID" value="CAK0800597.1"/>
    <property type="molecule type" value="Genomic_DNA"/>
</dbReference>
<evidence type="ECO:0000256" key="3">
    <source>
        <dbReference type="ARBA" id="ARBA00038493"/>
    </source>
</evidence>
<feature type="region of interest" description="Disordered" evidence="4">
    <location>
        <begin position="284"/>
        <end position="308"/>
    </location>
</feature>
<evidence type="ECO:0000256" key="2">
    <source>
        <dbReference type="ARBA" id="ARBA00023239"/>
    </source>
</evidence>
<feature type="compositionally biased region" description="Low complexity" evidence="4">
    <location>
        <begin position="287"/>
        <end position="308"/>
    </location>
</feature>
<comment type="similarity">
    <text evidence="3">Belongs to the peptidase C56 family. HSP31-like subfamily.</text>
</comment>
<evidence type="ECO:0000256" key="1">
    <source>
        <dbReference type="ARBA" id="ARBA00023016"/>
    </source>
</evidence>
<name>A0ABN9Q7B2_9DINO</name>